<evidence type="ECO:0000259" key="2">
    <source>
        <dbReference type="Pfam" id="PF02470"/>
    </source>
</evidence>
<dbReference type="PANTHER" id="PTHR33371">
    <property type="entry name" value="INTERMEMBRANE PHOSPHOLIPID TRANSPORT SYSTEM BINDING PROTEIN MLAD-RELATED"/>
    <property type="match status" value="1"/>
</dbReference>
<dbReference type="GO" id="GO:0005543">
    <property type="term" value="F:phospholipid binding"/>
    <property type="evidence" value="ECO:0007669"/>
    <property type="project" value="TreeGrafter"/>
</dbReference>
<dbReference type="Proteomes" id="UP000239867">
    <property type="component" value="Chromosome"/>
</dbReference>
<keyword evidence="4" id="KW-1185">Reference proteome</keyword>
<sequence>MENSRVEIMVGLFMAIGLLAFGWLALRLGEVQLLSQGKTYTLNASFNNVSGLKNGAEIQISGVNVGTVQSIRLDPNNMALVTMQLQREVKLPQDSMASIKTQGIIGDKYIQLTLGGDSELYGEGDTVVDTESTVDIESLISKFAFGQLGGSGAGK</sequence>
<evidence type="ECO:0000313" key="4">
    <source>
        <dbReference type="Proteomes" id="UP000239867"/>
    </source>
</evidence>
<proteinExistence type="predicted"/>
<dbReference type="AlphaFoldDB" id="A0A2L1GKD0"/>
<evidence type="ECO:0000256" key="1">
    <source>
        <dbReference type="SAM" id="Phobius"/>
    </source>
</evidence>
<accession>A0A2L1GKD0</accession>
<keyword evidence="1" id="KW-1133">Transmembrane helix</keyword>
<evidence type="ECO:0000313" key="3">
    <source>
        <dbReference type="EMBL" id="AVD70133.1"/>
    </source>
</evidence>
<protein>
    <submittedName>
        <fullName evidence="3">Outer membrane lipid asymmetry maintenance protein MlaD</fullName>
    </submittedName>
</protein>
<dbReference type="NCBIfam" id="TIGR04430">
    <property type="entry name" value="OM_asym_MlaD"/>
    <property type="match status" value="1"/>
</dbReference>
<dbReference type="RefSeq" id="WP_104935458.1">
    <property type="nucleotide sequence ID" value="NZ_CP021255.1"/>
</dbReference>
<keyword evidence="1" id="KW-0472">Membrane</keyword>
<dbReference type="InterPro" id="IPR003399">
    <property type="entry name" value="Mce/MlaD"/>
</dbReference>
<reference evidence="3 4" key="1">
    <citation type="journal article" date="2018" name="MBio">
        <title>Insights into the evolution of host association through the isolation and characterization of a novel human periodontal pathobiont, Desulfobulbus oralis.</title>
        <authorList>
            <person name="Cross K.L."/>
            <person name="Chirania P."/>
            <person name="Xiong W."/>
            <person name="Beall C.J."/>
            <person name="Elkins J.G."/>
            <person name="Giannone R.J."/>
            <person name="Griffen A.L."/>
            <person name="Guss A.M."/>
            <person name="Hettich R.L."/>
            <person name="Joshi S.S."/>
            <person name="Mokrzan E.M."/>
            <person name="Martin R.K."/>
            <person name="Zhulin I.B."/>
            <person name="Leys E.J."/>
            <person name="Podar M."/>
        </authorList>
    </citation>
    <scope>NUCLEOTIDE SEQUENCE [LARGE SCALE GENOMIC DNA]</scope>
    <source>
        <strain evidence="3 4">ORNL</strain>
    </source>
</reference>
<dbReference type="KEGG" id="deo:CAY53_00400"/>
<dbReference type="PANTHER" id="PTHR33371:SF4">
    <property type="entry name" value="INTERMEMBRANE PHOSPHOLIPID TRANSPORT SYSTEM BINDING PROTEIN MLAD"/>
    <property type="match status" value="1"/>
</dbReference>
<dbReference type="EMBL" id="CP021255">
    <property type="protein sequence ID" value="AVD70133.1"/>
    <property type="molecule type" value="Genomic_DNA"/>
</dbReference>
<organism evidence="3 4">
    <name type="scientific">Desulfobulbus oralis</name>
    <dbReference type="NCBI Taxonomy" id="1986146"/>
    <lineage>
        <taxon>Bacteria</taxon>
        <taxon>Pseudomonadati</taxon>
        <taxon>Thermodesulfobacteriota</taxon>
        <taxon>Desulfobulbia</taxon>
        <taxon>Desulfobulbales</taxon>
        <taxon>Desulfobulbaceae</taxon>
        <taxon>Desulfobulbus</taxon>
    </lineage>
</organism>
<feature type="domain" description="Mce/MlaD" evidence="2">
    <location>
        <begin position="38"/>
        <end position="113"/>
    </location>
</feature>
<dbReference type="OrthoDB" id="9788420at2"/>
<dbReference type="GO" id="GO:0005548">
    <property type="term" value="F:phospholipid transporter activity"/>
    <property type="evidence" value="ECO:0007669"/>
    <property type="project" value="TreeGrafter"/>
</dbReference>
<name>A0A2L1GKD0_9BACT</name>
<keyword evidence="1" id="KW-0812">Transmembrane</keyword>
<dbReference type="InterPro" id="IPR052336">
    <property type="entry name" value="MlaD_Phospholipid_Transporter"/>
</dbReference>
<dbReference type="Pfam" id="PF02470">
    <property type="entry name" value="MlaD"/>
    <property type="match status" value="1"/>
</dbReference>
<gene>
    <name evidence="3" type="ORF">CAY53_00400</name>
</gene>
<feature type="transmembrane region" description="Helical" evidence="1">
    <location>
        <begin position="6"/>
        <end position="26"/>
    </location>
</feature>
<dbReference type="InterPro" id="IPR030970">
    <property type="entry name" value="ABC_MlaD"/>
</dbReference>